<keyword evidence="2" id="KW-1185">Reference proteome</keyword>
<reference evidence="1 2" key="1">
    <citation type="journal article" date="2023" name="Microbiol. Spectr.">
        <title>Symbiosis of Carpenter Bees with Uncharacterized Lactic Acid Bacteria Showing NAD Auxotrophy.</title>
        <authorList>
            <person name="Kawasaki S."/>
            <person name="Ozawa K."/>
            <person name="Mori T."/>
            <person name="Yamamoto A."/>
            <person name="Ito M."/>
            <person name="Ohkuma M."/>
            <person name="Sakamoto M."/>
            <person name="Matsutani M."/>
        </authorList>
    </citation>
    <scope>NUCLEOTIDE SEQUENCE [LARGE SCALE GENOMIC DNA]</scope>
    <source>
        <strain evidence="1 2">KimC2</strain>
    </source>
</reference>
<dbReference type="RefSeq" id="WP_317696842.1">
    <property type="nucleotide sequence ID" value="NZ_AP026801.1"/>
</dbReference>
<dbReference type="Pfam" id="PF19807">
    <property type="entry name" value="DUF6290"/>
    <property type="match status" value="1"/>
</dbReference>
<dbReference type="InterPro" id="IPR046257">
    <property type="entry name" value="DUF6290"/>
</dbReference>
<proteinExistence type="predicted"/>
<protein>
    <recommendedName>
        <fullName evidence="3">CopG family transcriptional regulator</fullName>
    </recommendedName>
</protein>
<evidence type="ECO:0000313" key="2">
    <source>
        <dbReference type="Proteomes" id="UP001321804"/>
    </source>
</evidence>
<dbReference type="KEGG" id="xak:KIMC2_00520"/>
<dbReference type="Proteomes" id="UP001321804">
    <property type="component" value="Chromosome"/>
</dbReference>
<organism evidence="1 2">
    <name type="scientific">Xylocopilactobacillus apis</name>
    <dbReference type="NCBI Taxonomy" id="2932183"/>
    <lineage>
        <taxon>Bacteria</taxon>
        <taxon>Bacillati</taxon>
        <taxon>Bacillota</taxon>
        <taxon>Bacilli</taxon>
        <taxon>Lactobacillales</taxon>
        <taxon>Lactobacillaceae</taxon>
        <taxon>Xylocopilactobacillus</taxon>
    </lineage>
</organism>
<dbReference type="EMBL" id="AP026801">
    <property type="protein sequence ID" value="BDR55490.1"/>
    <property type="molecule type" value="Genomic_DNA"/>
</dbReference>
<dbReference type="AlphaFoldDB" id="A0AAU9CZQ7"/>
<name>A0AAU9CZQ7_9LACO</name>
<evidence type="ECO:0000313" key="1">
    <source>
        <dbReference type="EMBL" id="BDR55490.1"/>
    </source>
</evidence>
<gene>
    <name evidence="1" type="ORF">KIMC2_00520</name>
</gene>
<evidence type="ECO:0008006" key="3">
    <source>
        <dbReference type="Google" id="ProtNLM"/>
    </source>
</evidence>
<sequence>MTTVSLIINDEDMKLIKKFVKVHNLTFSDFAREAMFEKIEDEYDLKELRQAMLEDEGEHLSHAEVMKEFGL</sequence>
<dbReference type="NCBIfam" id="NF046040">
    <property type="entry name" value="RelB_antitoxin"/>
    <property type="match status" value="1"/>
</dbReference>
<accession>A0AAU9CZQ7</accession>